<feature type="transmembrane region" description="Helical" evidence="6">
    <location>
        <begin position="177"/>
        <end position="196"/>
    </location>
</feature>
<dbReference type="EMBL" id="FNCK01000001">
    <property type="protein sequence ID" value="SDF77880.1"/>
    <property type="molecule type" value="Genomic_DNA"/>
</dbReference>
<protein>
    <recommendedName>
        <fullName evidence="6">TVP38/TMEM64 family membrane protein</fullName>
    </recommendedName>
</protein>
<name>A0A1G7NXG3_9LACT</name>
<reference evidence="8 9" key="1">
    <citation type="submission" date="2016-10" db="EMBL/GenBank/DDBJ databases">
        <authorList>
            <person name="de Groot N.N."/>
        </authorList>
    </citation>
    <scope>NUCLEOTIDE SEQUENCE [LARGE SCALE GENOMIC DNA]</scope>
    <source>
        <strain evidence="8 9">ATCC BAA-466</strain>
    </source>
</reference>
<keyword evidence="4 6" id="KW-1133">Transmembrane helix</keyword>
<feature type="transmembrane region" description="Helical" evidence="6">
    <location>
        <begin position="135"/>
        <end position="157"/>
    </location>
</feature>
<dbReference type="PANTHER" id="PTHR12677:SF49">
    <property type="entry name" value="TVP38_TMEM64 FAMILY MEMBRANE PROTEIN"/>
    <property type="match status" value="1"/>
</dbReference>
<evidence type="ECO:0000256" key="5">
    <source>
        <dbReference type="ARBA" id="ARBA00023136"/>
    </source>
</evidence>
<dbReference type="PANTHER" id="PTHR12677">
    <property type="entry name" value="GOLGI APPARATUS MEMBRANE PROTEIN TVP38-RELATED"/>
    <property type="match status" value="1"/>
</dbReference>
<feature type="transmembrane region" description="Helical" evidence="6">
    <location>
        <begin position="57"/>
        <end position="78"/>
    </location>
</feature>
<dbReference type="InterPro" id="IPR015414">
    <property type="entry name" value="TMEM64"/>
</dbReference>
<feature type="transmembrane region" description="Helical" evidence="6">
    <location>
        <begin position="16"/>
        <end position="36"/>
    </location>
</feature>
<evidence type="ECO:0000313" key="8">
    <source>
        <dbReference type="EMBL" id="SDF77880.1"/>
    </source>
</evidence>
<dbReference type="RefSeq" id="WP_090288726.1">
    <property type="nucleotide sequence ID" value="NZ_FNCK01000001.1"/>
</dbReference>
<feature type="domain" description="VTT" evidence="7">
    <location>
        <begin position="78"/>
        <end position="196"/>
    </location>
</feature>
<organism evidence="8 9">
    <name type="scientific">Facklamia miroungae</name>
    <dbReference type="NCBI Taxonomy" id="120956"/>
    <lineage>
        <taxon>Bacteria</taxon>
        <taxon>Bacillati</taxon>
        <taxon>Bacillota</taxon>
        <taxon>Bacilli</taxon>
        <taxon>Lactobacillales</taxon>
        <taxon>Aerococcaceae</taxon>
        <taxon>Facklamia</taxon>
    </lineage>
</organism>
<evidence type="ECO:0000259" key="7">
    <source>
        <dbReference type="Pfam" id="PF09335"/>
    </source>
</evidence>
<comment type="similarity">
    <text evidence="6">Belongs to the TVP38/TMEM64 family.</text>
</comment>
<dbReference type="AlphaFoldDB" id="A0A1G7NXG3"/>
<keyword evidence="2 6" id="KW-1003">Cell membrane</keyword>
<evidence type="ECO:0000256" key="2">
    <source>
        <dbReference type="ARBA" id="ARBA00022475"/>
    </source>
</evidence>
<dbReference type="GO" id="GO:0005886">
    <property type="term" value="C:plasma membrane"/>
    <property type="evidence" value="ECO:0007669"/>
    <property type="project" value="UniProtKB-SubCell"/>
</dbReference>
<keyword evidence="9" id="KW-1185">Reference proteome</keyword>
<dbReference type="STRING" id="120956.SAMN05421791_10114"/>
<dbReference type="InterPro" id="IPR032816">
    <property type="entry name" value="VTT_dom"/>
</dbReference>
<keyword evidence="5 6" id="KW-0472">Membrane</keyword>
<proteinExistence type="inferred from homology"/>
<dbReference type="OrthoDB" id="371137at2"/>
<evidence type="ECO:0000256" key="1">
    <source>
        <dbReference type="ARBA" id="ARBA00004651"/>
    </source>
</evidence>
<dbReference type="Proteomes" id="UP000199708">
    <property type="component" value="Unassembled WGS sequence"/>
</dbReference>
<evidence type="ECO:0000256" key="4">
    <source>
        <dbReference type="ARBA" id="ARBA00022989"/>
    </source>
</evidence>
<gene>
    <name evidence="8" type="ORF">SAMN05421791_10114</name>
</gene>
<evidence type="ECO:0000256" key="6">
    <source>
        <dbReference type="RuleBase" id="RU366058"/>
    </source>
</evidence>
<feature type="transmembrane region" description="Helical" evidence="6">
    <location>
        <begin position="90"/>
        <end position="114"/>
    </location>
</feature>
<dbReference type="Pfam" id="PF09335">
    <property type="entry name" value="VTT_dom"/>
    <property type="match status" value="1"/>
</dbReference>
<accession>A0A1G7NXG3</accession>
<sequence length="210" mass="24108">MLESDLRSRLKKYRKIVQIITLVGLILSMIIIYFIFCGTYFKPENQGGMFTVHLRQLGFWGPLFFIGVQIFQVVIPIIPGGMTSVAGNFVFGTLIGFIYNYIGITIGSIIAFFLARKYGKFFILCFISEKCYKRYMAWTSNVNRFAWILGTLFFLPAAPDDILCMIAGMTSLSFKKFILIFIPTKAVSTFVFTWLMHEGILYSIDWLTHL</sequence>
<evidence type="ECO:0000256" key="3">
    <source>
        <dbReference type="ARBA" id="ARBA00022692"/>
    </source>
</evidence>
<evidence type="ECO:0000313" key="9">
    <source>
        <dbReference type="Proteomes" id="UP000199708"/>
    </source>
</evidence>
<keyword evidence="3 6" id="KW-0812">Transmembrane</keyword>
<comment type="subcellular location">
    <subcellularLocation>
        <location evidence="1 6">Cell membrane</location>
        <topology evidence="1 6">Multi-pass membrane protein</topology>
    </subcellularLocation>
</comment>